<keyword evidence="6" id="KW-0997">Cell inner membrane</keyword>
<dbReference type="Gene3D" id="1.20.1600.10">
    <property type="entry name" value="Outer membrane efflux proteins (OEP)"/>
    <property type="match status" value="1"/>
</dbReference>
<feature type="transmembrane region" description="Helical" evidence="11">
    <location>
        <begin position="972"/>
        <end position="991"/>
    </location>
</feature>
<dbReference type="Pfam" id="PF02321">
    <property type="entry name" value="OEP"/>
    <property type="match status" value="2"/>
</dbReference>
<dbReference type="SUPFAM" id="SSF82693">
    <property type="entry name" value="Multidrug efflux transporter AcrB pore domain, PN1, PN2, PC1 and PC2 subdomains"/>
    <property type="match status" value="4"/>
</dbReference>
<evidence type="ECO:0000313" key="12">
    <source>
        <dbReference type="EMBL" id="SEL74091.1"/>
    </source>
</evidence>
<keyword evidence="13" id="KW-1185">Reference proteome</keyword>
<dbReference type="PRINTS" id="PR00702">
    <property type="entry name" value="ACRIFLAVINRP"/>
</dbReference>
<dbReference type="STRING" id="407022.SAMN05661044_03305"/>
<protein>
    <submittedName>
        <fullName evidence="12">Hydrophobic/amphiphilic exporter-1, HAE1 family</fullName>
    </submittedName>
</protein>
<evidence type="ECO:0000256" key="2">
    <source>
        <dbReference type="ARBA" id="ARBA00007613"/>
    </source>
</evidence>
<dbReference type="Gene3D" id="1.20.1640.10">
    <property type="entry name" value="Multidrug efflux transporter AcrB transmembrane domain"/>
    <property type="match status" value="2"/>
</dbReference>
<sequence>MFEIFIKRPVLSLVISLFITLLGLLSLFTLPVTQFPDIVPPSVVVNANYTGANAEVSTNAVAIPLEKAINGVPGMTYMSSVSTNNGNTLIQVYFEVGTDPDIAAVNVQNRVTTVLDELPEEVIKAGVTTEKEVNSMLMYLNIYSDDETADERFIYNFTDINVLKELKRIQGVGRAEIMGFKDYAMRVWLKPDRLTAYNVSSEDVIKAIRVQNVEAAPGQTGIGSDKSVNMQQYVLRYPGKFDRPEQYENIPLRANPDGSILRLRDVAEVEFGSLEYEMASKADGRPSASIMIKQLPGSNASEVIDLIKGKMEELKGTSFPPGMKYAMGYDVSRFLDASINEVLHTLVEAFILVFLVVFIFLQDFRSTLVPALAVPVCLIGALFCMQMMGFSINLLTLFALVLAIGIVVDNAIVVVEAVYVKMEEEHMEPMEATLAAMKEISGAIIAITLVMSAVFVPVAFLSGPVGVFYRQFSLTLAGSIIISGINALTLTPALCAIILRSPHSKPEPKGMLAAFFRKFNHIYNRVSGRYAGLIGKIAGRRIITLALLVISFIATWGISAVLPSGFIPTEDQGMIYVNVTTPAGATVQRTEAVLDEIDAISRQQDAVESVSTLAGYSIVNEVTGASYGMGMINLKRWEERSESVTEMIAKLKKETAGITDAEIEFFPPPTVPGFGNSSGFEVRLLDRTGSDDLGKLSDALNGFMDNLKKAPEIGSAFTSFDPNFPQYLINVDYDIAAKKGVSVDNAMSTLQTLMGSFYTSNFIKFGQMYKVMVQAGPGYREKPEDVLRLFVKNDAGEMVPFSSFIKMERIYGPEQLTRYNMFTSAMINGDAAVGYSSGDVITAVERVAAESLPKGFEIEWSGMTREQILSGNQAIYVFALCLLFVYLLLAAQYESFLLPLPVILSLPAGVFGAFLLLKVTGLENNIYAQVALIMLIGLLGKNAILIIEYAILKHKQGASVLNAAIEGSVARLRPILMTSFAFIAGLIPLAMASGAGALGNKSIGMTAIGGMIVGTIVGVVVIPGLFVLFAAMKKNKKTKVGVVTAVMLAVSVLSSCSVQKDVDLAHRTLPEHFVGSNKADTLTKDSTSIASISWREFFQDEYLVKLIDTALKNNPDMQQALYRVEMARANMRLRKNALFPSIDAVAEAGLRKYGFYTMDGIGNYDTNFSENLKDDEKLPDPVPDYFLGLRASWEIDLWGKLKNRKKAAFARFLSSYEGKKLVQTQLVAEVAAAYFDLLALDNELGILENNIVLQQESYELVQVQKAGGRATELGVQQMRAILANSKSRKEVVLQQINSKENYLNFLCGRFSEKIERGENVLEDYPLASTAKVGLPIKMLALRPDIRAAELNLLAAKGDVKAARAAFMPSLQFSPYVGFQAFDMSKLFVTPSSIAYGLIGGLTAPLFNQRLIRSAYEQELANKGIEYQEYEKTVLKAWQEVETGLNAQKHIMRRRQLNNEEVEALRLAVDASTELFKAGRANYLDVITSQRNVLDAEISLNGTYLEYLQSVINLYRSLGGGWE</sequence>
<dbReference type="PANTHER" id="PTHR32063:SF9">
    <property type="entry name" value="SIMILAR TO MULTIDRUG RESISTANCE PROTEIN MEXB"/>
    <property type="match status" value="1"/>
</dbReference>
<dbReference type="NCBIfam" id="TIGR00915">
    <property type="entry name" value="2A0602"/>
    <property type="match status" value="1"/>
</dbReference>
<evidence type="ECO:0000313" key="13">
    <source>
        <dbReference type="Proteomes" id="UP000199421"/>
    </source>
</evidence>
<keyword evidence="8 11" id="KW-1133">Transmembrane helix</keyword>
<dbReference type="InterPro" id="IPR027463">
    <property type="entry name" value="AcrB_DN_DC_subdom"/>
</dbReference>
<dbReference type="SUPFAM" id="SSF82866">
    <property type="entry name" value="Multidrug efflux transporter AcrB transmembrane domain"/>
    <property type="match status" value="2"/>
</dbReference>
<feature type="transmembrane region" description="Helical" evidence="11">
    <location>
        <begin position="342"/>
        <end position="361"/>
    </location>
</feature>
<dbReference type="OrthoDB" id="9758234at2"/>
<evidence type="ECO:0000256" key="9">
    <source>
        <dbReference type="ARBA" id="ARBA00023136"/>
    </source>
</evidence>
<dbReference type="Gene3D" id="3.30.2090.10">
    <property type="entry name" value="Multidrug efflux transporter AcrB TolC docking domain, DN and DC subdomains"/>
    <property type="match status" value="2"/>
</dbReference>
<comment type="similarity">
    <text evidence="2 10">Belongs to the outer membrane factor (OMF) (TC 1.B.17) family.</text>
</comment>
<dbReference type="Gene3D" id="2.20.200.10">
    <property type="entry name" value="Outer membrane efflux proteins (OEP)"/>
    <property type="match status" value="1"/>
</dbReference>
<evidence type="ECO:0000256" key="7">
    <source>
        <dbReference type="ARBA" id="ARBA00022692"/>
    </source>
</evidence>
<evidence type="ECO:0000256" key="11">
    <source>
        <dbReference type="SAM" id="Phobius"/>
    </source>
</evidence>
<feature type="transmembrane region" description="Helical" evidence="11">
    <location>
        <begin position="394"/>
        <end position="419"/>
    </location>
</feature>
<dbReference type="GO" id="GO:0015562">
    <property type="term" value="F:efflux transmembrane transporter activity"/>
    <property type="evidence" value="ECO:0007669"/>
    <property type="project" value="InterPro"/>
</dbReference>
<comment type="subcellular location">
    <subcellularLocation>
        <location evidence="1">Cell inner membrane</location>
        <topology evidence="1">Multi-pass membrane protein</topology>
    </subcellularLocation>
    <subcellularLocation>
        <location evidence="10">Cell membrane</location>
        <topology evidence="10">Lipid-anchor</topology>
    </subcellularLocation>
</comment>
<feature type="transmembrane region" description="Helical" evidence="11">
    <location>
        <begin position="1040"/>
        <end position="1060"/>
    </location>
</feature>
<feature type="transmembrane region" description="Helical" evidence="11">
    <location>
        <begin position="472"/>
        <end position="499"/>
    </location>
</feature>
<keyword evidence="5" id="KW-1003">Cell membrane</keyword>
<dbReference type="InterPro" id="IPR004764">
    <property type="entry name" value="MdtF-like"/>
</dbReference>
<reference evidence="13" key="1">
    <citation type="submission" date="2016-10" db="EMBL/GenBank/DDBJ databases">
        <authorList>
            <person name="Varghese N."/>
            <person name="Submissions S."/>
        </authorList>
    </citation>
    <scope>NUCLEOTIDE SEQUENCE [LARGE SCALE GENOMIC DNA]</scope>
    <source>
        <strain evidence="13">DSM 18733</strain>
    </source>
</reference>
<dbReference type="FunFam" id="1.20.1640.10:FF:000001">
    <property type="entry name" value="Efflux pump membrane transporter"/>
    <property type="match status" value="1"/>
</dbReference>
<dbReference type="Gene3D" id="3.30.70.1440">
    <property type="entry name" value="Multidrug efflux transporter AcrB pore domain"/>
    <property type="match status" value="1"/>
</dbReference>
<organism evidence="12 13">
    <name type="scientific">Olivibacter domesticus</name>
    <name type="common">Pseudosphingobacterium domesticum</name>
    <dbReference type="NCBI Taxonomy" id="407022"/>
    <lineage>
        <taxon>Bacteria</taxon>
        <taxon>Pseudomonadati</taxon>
        <taxon>Bacteroidota</taxon>
        <taxon>Sphingobacteriia</taxon>
        <taxon>Sphingobacteriales</taxon>
        <taxon>Sphingobacteriaceae</taxon>
        <taxon>Olivibacter</taxon>
    </lineage>
</organism>
<proteinExistence type="inferred from homology"/>
<dbReference type="SUPFAM" id="SSF82714">
    <property type="entry name" value="Multidrug efflux transporter AcrB TolC docking domain, DN and DC subdomains"/>
    <property type="match status" value="2"/>
</dbReference>
<dbReference type="EMBL" id="FOAF01000003">
    <property type="protein sequence ID" value="SEL74091.1"/>
    <property type="molecule type" value="Genomic_DNA"/>
</dbReference>
<dbReference type="InterPro" id="IPR001036">
    <property type="entry name" value="Acrflvin-R"/>
</dbReference>
<evidence type="ECO:0000256" key="4">
    <source>
        <dbReference type="ARBA" id="ARBA00022448"/>
    </source>
</evidence>
<dbReference type="InterPro" id="IPR010131">
    <property type="entry name" value="MdtP/NodT-like"/>
</dbReference>
<dbReference type="Pfam" id="PF00873">
    <property type="entry name" value="ACR_tran"/>
    <property type="match status" value="1"/>
</dbReference>
<keyword evidence="7 10" id="KW-0812">Transmembrane</keyword>
<keyword evidence="9 10" id="KW-0472">Membrane</keyword>
<keyword evidence="4" id="KW-0813">Transport</keyword>
<feature type="transmembrane region" description="Helical" evidence="11">
    <location>
        <begin position="896"/>
        <end position="920"/>
    </location>
</feature>
<feature type="transmembrane region" description="Helical" evidence="11">
    <location>
        <begin position="542"/>
        <end position="562"/>
    </location>
</feature>
<feature type="transmembrane region" description="Helical" evidence="11">
    <location>
        <begin position="926"/>
        <end position="951"/>
    </location>
</feature>
<evidence type="ECO:0000256" key="10">
    <source>
        <dbReference type="RuleBase" id="RU362097"/>
    </source>
</evidence>
<dbReference type="Proteomes" id="UP000199421">
    <property type="component" value="Unassembled WGS sequence"/>
</dbReference>
<evidence type="ECO:0000256" key="3">
    <source>
        <dbReference type="ARBA" id="ARBA00010942"/>
    </source>
</evidence>
<keyword evidence="10" id="KW-1134">Transmembrane beta strand</keyword>
<dbReference type="PANTHER" id="PTHR32063">
    <property type="match status" value="1"/>
</dbReference>
<keyword evidence="10" id="KW-0564">Palmitate</keyword>
<dbReference type="InterPro" id="IPR003423">
    <property type="entry name" value="OMP_efflux"/>
</dbReference>
<dbReference type="Gene3D" id="3.30.70.1320">
    <property type="entry name" value="Multidrug efflux transporter AcrB pore domain like"/>
    <property type="match status" value="1"/>
</dbReference>
<evidence type="ECO:0000256" key="5">
    <source>
        <dbReference type="ARBA" id="ARBA00022475"/>
    </source>
</evidence>
<dbReference type="RefSeq" id="WP_093326439.1">
    <property type="nucleotide sequence ID" value="NZ_FOAF01000003.1"/>
</dbReference>
<dbReference type="GO" id="GO:0042910">
    <property type="term" value="F:xenobiotic transmembrane transporter activity"/>
    <property type="evidence" value="ECO:0007669"/>
    <property type="project" value="TreeGrafter"/>
</dbReference>
<feature type="transmembrane region" description="Helical" evidence="11">
    <location>
        <begin position="368"/>
        <end position="388"/>
    </location>
</feature>
<keyword evidence="10" id="KW-0449">Lipoprotein</keyword>
<comment type="similarity">
    <text evidence="3">Belongs to the resistance-nodulation-cell division (RND) (TC 2.A.6) family.</text>
</comment>
<gene>
    <name evidence="12" type="ORF">SAMN05661044_03305</name>
</gene>
<feature type="transmembrane region" description="Helical" evidence="11">
    <location>
        <begin position="1003"/>
        <end position="1028"/>
    </location>
</feature>
<dbReference type="GO" id="GO:0005886">
    <property type="term" value="C:plasma membrane"/>
    <property type="evidence" value="ECO:0007669"/>
    <property type="project" value="UniProtKB-SubCell"/>
</dbReference>
<accession>A0A1H7SN68</accession>
<dbReference type="Gene3D" id="3.30.70.1430">
    <property type="entry name" value="Multidrug efflux transporter AcrB pore domain"/>
    <property type="match status" value="2"/>
</dbReference>
<feature type="transmembrane region" description="Helical" evidence="11">
    <location>
        <begin position="440"/>
        <end position="460"/>
    </location>
</feature>
<dbReference type="NCBIfam" id="TIGR01845">
    <property type="entry name" value="outer_NodT"/>
    <property type="match status" value="1"/>
</dbReference>
<feature type="transmembrane region" description="Helical" evidence="11">
    <location>
        <begin position="873"/>
        <end position="889"/>
    </location>
</feature>
<name>A0A1H7SN68_OLID1</name>
<evidence type="ECO:0000256" key="1">
    <source>
        <dbReference type="ARBA" id="ARBA00004429"/>
    </source>
</evidence>
<dbReference type="GO" id="GO:0009636">
    <property type="term" value="P:response to toxic substance"/>
    <property type="evidence" value="ECO:0007669"/>
    <property type="project" value="UniProtKB-ARBA"/>
</dbReference>
<evidence type="ECO:0000256" key="6">
    <source>
        <dbReference type="ARBA" id="ARBA00022519"/>
    </source>
</evidence>
<evidence type="ECO:0000256" key="8">
    <source>
        <dbReference type="ARBA" id="ARBA00022989"/>
    </source>
</evidence>
<dbReference type="SUPFAM" id="SSF56954">
    <property type="entry name" value="Outer membrane efflux proteins (OEP)"/>
    <property type="match status" value="1"/>
</dbReference>